<name>A0A7S8FFN5_9BACT</name>
<evidence type="ECO:0000313" key="3">
    <source>
        <dbReference type="EMBL" id="QPD04946.1"/>
    </source>
</evidence>
<dbReference type="Pfam" id="PF04014">
    <property type="entry name" value="MazE_antitoxin"/>
    <property type="match status" value="1"/>
</dbReference>
<dbReference type="KEGG" id="nkf:Nkreftii_002720"/>
<dbReference type="Gene3D" id="2.10.260.10">
    <property type="match status" value="1"/>
</dbReference>
<dbReference type="GO" id="GO:0003677">
    <property type="term" value="F:DNA binding"/>
    <property type="evidence" value="ECO:0007669"/>
    <property type="project" value="UniProtKB-UniRule"/>
</dbReference>
<organism evidence="3 4">
    <name type="scientific">Candidatus Nitrospira kreftii</name>
    <dbReference type="NCBI Taxonomy" id="2652173"/>
    <lineage>
        <taxon>Bacteria</taxon>
        <taxon>Pseudomonadati</taxon>
        <taxon>Nitrospirota</taxon>
        <taxon>Nitrospiria</taxon>
        <taxon>Nitrospirales</taxon>
        <taxon>Nitrospiraceae</taxon>
        <taxon>Nitrospira</taxon>
    </lineage>
</organism>
<dbReference type="NCBIfam" id="TIGR01439">
    <property type="entry name" value="lp_hng_hel_AbrB"/>
    <property type="match status" value="1"/>
</dbReference>
<evidence type="ECO:0000256" key="1">
    <source>
        <dbReference type="PROSITE-ProRule" id="PRU01076"/>
    </source>
</evidence>
<dbReference type="AlphaFoldDB" id="A0A7S8FFN5"/>
<dbReference type="SUPFAM" id="SSF89447">
    <property type="entry name" value="AbrB/MazE/MraZ-like"/>
    <property type="match status" value="1"/>
</dbReference>
<accession>A0A7S8FFN5</accession>
<dbReference type="InterPro" id="IPR052975">
    <property type="entry name" value="Repressor-like_regulatory"/>
</dbReference>
<dbReference type="PANTHER" id="PTHR34860">
    <property type="entry name" value="REPRESSOR-LIKE PROTEIN SSO7C3"/>
    <property type="match status" value="1"/>
</dbReference>
<sequence length="83" mass="9224">MLESTITRKGQVTIPKAIRDRLGVKEGEKVLFVMRGDEVVLKVVKGTILDLRGSVQPSAHPEDFEKIRQSVRQTVAKKMVGHG</sequence>
<gene>
    <name evidence="3" type="ORF">Nkreftii_002720</name>
</gene>
<reference evidence="3 4" key="1">
    <citation type="journal article" date="2020" name="ISME J.">
        <title>Enrichment and physiological characterization of a novel comammox Nitrospira indicates ammonium inhibition of complete nitrification.</title>
        <authorList>
            <person name="Sakoula D."/>
            <person name="Koch H."/>
            <person name="Frank J."/>
            <person name="Jetten M.S.M."/>
            <person name="van Kessel M.A.H.J."/>
            <person name="Lucker S."/>
        </authorList>
    </citation>
    <scope>NUCLEOTIDE SEQUENCE [LARGE SCALE GENOMIC DNA]</scope>
    <source>
        <strain evidence="3">Comreactor17</strain>
    </source>
</reference>
<evidence type="ECO:0000313" key="4">
    <source>
        <dbReference type="Proteomes" id="UP000593737"/>
    </source>
</evidence>
<dbReference type="InterPro" id="IPR007159">
    <property type="entry name" value="SpoVT-AbrB_dom"/>
</dbReference>
<protein>
    <submittedName>
        <fullName evidence="3">Transcriptional regulator, AbrB family</fullName>
    </submittedName>
</protein>
<proteinExistence type="predicted"/>
<dbReference type="EMBL" id="CP047423">
    <property type="protein sequence ID" value="QPD04946.1"/>
    <property type="molecule type" value="Genomic_DNA"/>
</dbReference>
<dbReference type="PROSITE" id="PS51740">
    <property type="entry name" value="SPOVT_ABRB"/>
    <property type="match status" value="1"/>
</dbReference>
<dbReference type="SMART" id="SM00966">
    <property type="entry name" value="SpoVT_AbrB"/>
    <property type="match status" value="1"/>
</dbReference>
<dbReference type="PANTHER" id="PTHR34860:SF6">
    <property type="entry name" value="REPRESSOR-LIKE PROTEIN SSO7C3"/>
    <property type="match status" value="1"/>
</dbReference>
<dbReference type="InterPro" id="IPR037914">
    <property type="entry name" value="SpoVT-AbrB_sf"/>
</dbReference>
<dbReference type="Proteomes" id="UP000593737">
    <property type="component" value="Chromosome"/>
</dbReference>
<evidence type="ECO:0000259" key="2">
    <source>
        <dbReference type="PROSITE" id="PS51740"/>
    </source>
</evidence>
<feature type="domain" description="SpoVT-AbrB" evidence="2">
    <location>
        <begin position="1"/>
        <end position="46"/>
    </location>
</feature>
<keyword evidence="1" id="KW-0238">DNA-binding</keyword>